<organism evidence="2 3">
    <name type="scientific">Junco hyemalis</name>
    <name type="common">Dark-eyed junco</name>
    <dbReference type="NCBI Taxonomy" id="40217"/>
    <lineage>
        <taxon>Eukaryota</taxon>
        <taxon>Metazoa</taxon>
        <taxon>Chordata</taxon>
        <taxon>Craniata</taxon>
        <taxon>Vertebrata</taxon>
        <taxon>Euteleostomi</taxon>
        <taxon>Archelosauria</taxon>
        <taxon>Archosauria</taxon>
        <taxon>Dinosauria</taxon>
        <taxon>Saurischia</taxon>
        <taxon>Theropoda</taxon>
        <taxon>Coelurosauria</taxon>
        <taxon>Aves</taxon>
        <taxon>Neognathae</taxon>
        <taxon>Neoaves</taxon>
        <taxon>Telluraves</taxon>
        <taxon>Australaves</taxon>
        <taxon>Passeriformes</taxon>
        <taxon>Passerellidae</taxon>
        <taxon>Junco</taxon>
    </lineage>
</organism>
<reference evidence="2" key="2">
    <citation type="submission" date="2025-09" db="UniProtKB">
        <authorList>
            <consortium name="Ensembl"/>
        </authorList>
    </citation>
    <scope>IDENTIFICATION</scope>
</reference>
<dbReference type="AlphaFoldDB" id="A0A8C5NJC9"/>
<proteinExistence type="predicted"/>
<feature type="compositionally biased region" description="Pro residues" evidence="1">
    <location>
        <begin position="1"/>
        <end position="13"/>
    </location>
</feature>
<feature type="region of interest" description="Disordered" evidence="1">
    <location>
        <begin position="1"/>
        <end position="28"/>
    </location>
</feature>
<evidence type="ECO:0000313" key="2">
    <source>
        <dbReference type="Ensembl" id="ENSJHYP00000002861.1"/>
    </source>
</evidence>
<name>A0A8C5NJC9_JUNHY</name>
<reference evidence="2" key="1">
    <citation type="submission" date="2025-08" db="UniProtKB">
        <authorList>
            <consortium name="Ensembl"/>
        </authorList>
    </citation>
    <scope>IDENTIFICATION</scope>
</reference>
<accession>A0A8C5NJC9</accession>
<sequence length="148" mass="15944">MPAPRAPTGPAPQPHGGRAGGSAPGPAEDGKWRVCTGIVLLTQIAVSILDSFCHVRSSVLGFLLGLVQFFCLSPHWQDGCWGSLVFVQLCGRLWSSVRCWYFTVCQGDSAHCNADQTVAHITEAFSGEKLQIQHFEAVPSADKFTVCL</sequence>
<dbReference type="Ensembl" id="ENSJHYT00000003520.1">
    <property type="protein sequence ID" value="ENSJHYP00000002861.1"/>
    <property type="gene ID" value="ENSJHYG00000002378.1"/>
</dbReference>
<protein>
    <submittedName>
        <fullName evidence="2">Uncharacterized protein</fullName>
    </submittedName>
</protein>
<dbReference type="Proteomes" id="UP000694408">
    <property type="component" value="Unplaced"/>
</dbReference>
<evidence type="ECO:0000256" key="1">
    <source>
        <dbReference type="SAM" id="MobiDB-lite"/>
    </source>
</evidence>
<evidence type="ECO:0000313" key="3">
    <source>
        <dbReference type="Proteomes" id="UP000694408"/>
    </source>
</evidence>
<keyword evidence="3" id="KW-1185">Reference proteome</keyword>